<accession>A0A834T0K6</accession>
<protein>
    <submittedName>
        <fullName evidence="3">Zinc finger protein SHOOT GRAVITROPISM 5-like</fullName>
    </submittedName>
</protein>
<proteinExistence type="predicted"/>
<feature type="compositionally biased region" description="Basic residues" evidence="2">
    <location>
        <begin position="410"/>
        <end position="419"/>
    </location>
</feature>
<dbReference type="PANTHER" id="PTHR34946:SF11">
    <property type="entry name" value="PROTEIN INDETERMINATE-DOMAIN 16-LIKE"/>
    <property type="match status" value="1"/>
</dbReference>
<feature type="compositionally biased region" description="Low complexity" evidence="2">
    <location>
        <begin position="40"/>
        <end position="62"/>
    </location>
</feature>
<dbReference type="PANTHER" id="PTHR34946">
    <property type="entry name" value="OS03G0310200 PROTEIN"/>
    <property type="match status" value="1"/>
</dbReference>
<keyword evidence="1" id="KW-0175">Coiled coil</keyword>
<dbReference type="AlphaFoldDB" id="A0A834T0K6"/>
<gene>
    <name evidence="3" type="ORF">G2W53_034451</name>
</gene>
<dbReference type="Proteomes" id="UP000634136">
    <property type="component" value="Unassembled WGS sequence"/>
</dbReference>
<evidence type="ECO:0000256" key="1">
    <source>
        <dbReference type="SAM" id="Coils"/>
    </source>
</evidence>
<dbReference type="GO" id="GO:0005634">
    <property type="term" value="C:nucleus"/>
    <property type="evidence" value="ECO:0007669"/>
    <property type="project" value="TreeGrafter"/>
</dbReference>
<evidence type="ECO:0000313" key="4">
    <source>
        <dbReference type="Proteomes" id="UP000634136"/>
    </source>
</evidence>
<dbReference type="GO" id="GO:0009630">
    <property type="term" value="P:gravitropism"/>
    <property type="evidence" value="ECO:0007669"/>
    <property type="project" value="TreeGrafter"/>
</dbReference>
<feature type="coiled-coil region" evidence="1">
    <location>
        <begin position="290"/>
        <end position="338"/>
    </location>
</feature>
<evidence type="ECO:0000313" key="3">
    <source>
        <dbReference type="EMBL" id="KAF7813475.1"/>
    </source>
</evidence>
<feature type="region of interest" description="Disordered" evidence="2">
    <location>
        <begin position="162"/>
        <end position="182"/>
    </location>
</feature>
<reference evidence="3" key="1">
    <citation type="submission" date="2020-09" db="EMBL/GenBank/DDBJ databases">
        <title>Genome-Enabled Discovery of Anthraquinone Biosynthesis in Senna tora.</title>
        <authorList>
            <person name="Kang S.-H."/>
            <person name="Pandey R.P."/>
            <person name="Lee C.-M."/>
            <person name="Sim J.-S."/>
            <person name="Jeong J.-T."/>
            <person name="Choi B.-S."/>
            <person name="Jung M."/>
            <person name="Ginzburg D."/>
            <person name="Zhao K."/>
            <person name="Won S.Y."/>
            <person name="Oh T.-J."/>
            <person name="Yu Y."/>
            <person name="Kim N.-H."/>
            <person name="Lee O.R."/>
            <person name="Lee T.-H."/>
            <person name="Bashyal P."/>
            <person name="Kim T.-S."/>
            <person name="Lee W.-H."/>
            <person name="Kawkins C."/>
            <person name="Kim C.-K."/>
            <person name="Kim J.S."/>
            <person name="Ahn B.O."/>
            <person name="Rhee S.Y."/>
            <person name="Sohng J.K."/>
        </authorList>
    </citation>
    <scope>NUCLEOTIDE SEQUENCE</scope>
    <source>
        <tissue evidence="3">Leaf</tissue>
    </source>
</reference>
<feature type="region of interest" description="Disordered" evidence="2">
    <location>
        <begin position="401"/>
        <end position="429"/>
    </location>
</feature>
<keyword evidence="4" id="KW-1185">Reference proteome</keyword>
<feature type="compositionally biased region" description="Polar residues" evidence="2">
    <location>
        <begin position="420"/>
        <end position="429"/>
    </location>
</feature>
<feature type="region of interest" description="Disordered" evidence="2">
    <location>
        <begin position="1"/>
        <end position="73"/>
    </location>
</feature>
<organism evidence="3 4">
    <name type="scientific">Senna tora</name>
    <dbReference type="NCBI Taxonomy" id="362788"/>
    <lineage>
        <taxon>Eukaryota</taxon>
        <taxon>Viridiplantae</taxon>
        <taxon>Streptophyta</taxon>
        <taxon>Embryophyta</taxon>
        <taxon>Tracheophyta</taxon>
        <taxon>Spermatophyta</taxon>
        <taxon>Magnoliopsida</taxon>
        <taxon>eudicotyledons</taxon>
        <taxon>Gunneridae</taxon>
        <taxon>Pentapetalae</taxon>
        <taxon>rosids</taxon>
        <taxon>fabids</taxon>
        <taxon>Fabales</taxon>
        <taxon>Fabaceae</taxon>
        <taxon>Caesalpinioideae</taxon>
        <taxon>Cassia clade</taxon>
        <taxon>Senna</taxon>
    </lineage>
</organism>
<comment type="caution">
    <text evidence="3">The sequence shown here is derived from an EMBL/GenBank/DDBJ whole genome shotgun (WGS) entry which is preliminary data.</text>
</comment>
<feature type="compositionally biased region" description="Pro residues" evidence="2">
    <location>
        <begin position="1"/>
        <end position="10"/>
    </location>
</feature>
<name>A0A834T0K6_9FABA</name>
<dbReference type="OrthoDB" id="8117402at2759"/>
<evidence type="ECO:0000256" key="2">
    <source>
        <dbReference type="SAM" id="MobiDB-lite"/>
    </source>
</evidence>
<sequence>MLANKPPPSSAPSSEPFPCADVINGTPTIITTNKRKRRPAGTPEPADAPAAAQGAVEVAEAGDAGGEEARVRVPRAHVLAPRPLPRARRSGWDQEALPEEAQQPQAMGVRAVLQRLRGAVRLQGPSQDLVESFIEHQDTCNMGRLRPEVAPQQQQAAVCLSRTASSPSPSSETNFSTGRPNWRHGGLVMPMKPTSEPTFLSPTTTTVVKKVCPNLELQLSTTTSVIDITGASSPKRGEDDTPRSSIQHLQLSIGSSEIGDKTNDSSIISFVNRREEKGREEMMRMAMGEKAYAEEARKQARRQIEMAEKEFAKAKRMRQEAQAELEKAYALKDHAVKQINAVMLQITCHSCQRQFHHHYHHQQQPQTTTARMMNAAASVAPAAAAEENSLVLSYMSSGITTEGGEVEKDHHHHHHHRQGIHQTANSLCI</sequence>
<dbReference type="EMBL" id="JAAIUW010000010">
    <property type="protein sequence ID" value="KAF7813475.1"/>
    <property type="molecule type" value="Genomic_DNA"/>
</dbReference>